<dbReference type="InterPro" id="IPR011256">
    <property type="entry name" value="Reg_factor_effector_dom_sf"/>
</dbReference>
<organism evidence="2 3">
    <name type="scientific">Labeo rohita</name>
    <name type="common">Indian major carp</name>
    <name type="synonym">Cyprinus rohita</name>
    <dbReference type="NCBI Taxonomy" id="84645"/>
    <lineage>
        <taxon>Eukaryota</taxon>
        <taxon>Metazoa</taxon>
        <taxon>Chordata</taxon>
        <taxon>Craniata</taxon>
        <taxon>Vertebrata</taxon>
        <taxon>Euteleostomi</taxon>
        <taxon>Actinopterygii</taxon>
        <taxon>Neopterygii</taxon>
        <taxon>Teleostei</taxon>
        <taxon>Ostariophysi</taxon>
        <taxon>Cypriniformes</taxon>
        <taxon>Cyprinidae</taxon>
        <taxon>Labeoninae</taxon>
        <taxon>Labeonini</taxon>
        <taxon>Labeo</taxon>
    </lineage>
</organism>
<dbReference type="Proteomes" id="UP000290572">
    <property type="component" value="Unassembled WGS sequence"/>
</dbReference>
<feature type="compositionally biased region" description="Basic and acidic residues" evidence="1">
    <location>
        <begin position="319"/>
        <end position="328"/>
    </location>
</feature>
<dbReference type="PANTHER" id="PTHR15949">
    <property type="entry name" value="TESTIS-EXPRESSED PROTEIN 264"/>
    <property type="match status" value="1"/>
</dbReference>
<evidence type="ECO:0000256" key="1">
    <source>
        <dbReference type="SAM" id="MobiDB-lite"/>
    </source>
</evidence>
<dbReference type="GO" id="GO:0106300">
    <property type="term" value="P:protein-DNA covalent cross-linking repair"/>
    <property type="evidence" value="ECO:0007669"/>
    <property type="project" value="TreeGrafter"/>
</dbReference>
<protein>
    <submittedName>
        <fullName evidence="2">Testis-expressed sequence 264 protein-like</fullName>
    </submittedName>
</protein>
<feature type="region of interest" description="Disordered" evidence="1">
    <location>
        <begin position="243"/>
        <end position="353"/>
    </location>
</feature>
<proteinExistence type="predicted"/>
<dbReference type="GO" id="GO:0005789">
    <property type="term" value="C:endoplasmic reticulum membrane"/>
    <property type="evidence" value="ECO:0007669"/>
    <property type="project" value="TreeGrafter"/>
</dbReference>
<dbReference type="PANTHER" id="PTHR15949:SF3">
    <property type="entry name" value="TESTIS-EXPRESSED PROTEIN 264"/>
    <property type="match status" value="1"/>
</dbReference>
<gene>
    <name evidence="2" type="ORF">ROHU_036003</name>
</gene>
<dbReference type="GO" id="GO:0000421">
    <property type="term" value="C:autophagosome membrane"/>
    <property type="evidence" value="ECO:0007669"/>
    <property type="project" value="TreeGrafter"/>
</dbReference>
<comment type="caution">
    <text evidence="2">The sequence shown here is derived from an EMBL/GenBank/DDBJ whole genome shotgun (WGS) entry which is preliminary data.</text>
</comment>
<dbReference type="SUPFAM" id="SSF55136">
    <property type="entry name" value="Probable bacterial effector-binding domain"/>
    <property type="match status" value="1"/>
</dbReference>
<evidence type="ECO:0000313" key="3">
    <source>
        <dbReference type="Proteomes" id="UP000290572"/>
    </source>
</evidence>
<evidence type="ECO:0000313" key="2">
    <source>
        <dbReference type="EMBL" id="RXN34351.1"/>
    </source>
</evidence>
<reference evidence="2 3" key="1">
    <citation type="submission" date="2018-03" db="EMBL/GenBank/DDBJ databases">
        <title>Draft genome sequence of Rohu Carp (Labeo rohita).</title>
        <authorList>
            <person name="Das P."/>
            <person name="Kushwaha B."/>
            <person name="Joshi C.G."/>
            <person name="Kumar D."/>
            <person name="Nagpure N.S."/>
            <person name="Sahoo L."/>
            <person name="Das S.P."/>
            <person name="Bit A."/>
            <person name="Patnaik S."/>
            <person name="Meher P.K."/>
            <person name="Jayasankar P."/>
            <person name="Koringa P.G."/>
            <person name="Patel N.V."/>
            <person name="Hinsu A.T."/>
            <person name="Kumar R."/>
            <person name="Pandey M."/>
            <person name="Agarwal S."/>
            <person name="Srivastava S."/>
            <person name="Singh M."/>
            <person name="Iquebal M.A."/>
            <person name="Jaiswal S."/>
            <person name="Angadi U.B."/>
            <person name="Kumar N."/>
            <person name="Raza M."/>
            <person name="Shah T.M."/>
            <person name="Rai A."/>
            <person name="Jena J.K."/>
        </authorList>
    </citation>
    <scope>NUCLEOTIDE SEQUENCE [LARGE SCALE GENOMIC DNA]</scope>
    <source>
        <strain evidence="2">DASCIFA01</strain>
        <tissue evidence="2">Testis</tissue>
    </source>
</reference>
<keyword evidence="3" id="KW-1185">Reference proteome</keyword>
<dbReference type="Gene3D" id="3.20.80.10">
    <property type="entry name" value="Regulatory factor, effector binding domain"/>
    <property type="match status" value="1"/>
</dbReference>
<dbReference type="GO" id="GO:0061709">
    <property type="term" value="P:reticulophagy"/>
    <property type="evidence" value="ECO:0007669"/>
    <property type="project" value="TreeGrafter"/>
</dbReference>
<feature type="compositionally biased region" description="Basic and acidic residues" evidence="1">
    <location>
        <begin position="343"/>
        <end position="353"/>
    </location>
</feature>
<accession>A0A498NR99</accession>
<feature type="compositionally biased region" description="Basic and acidic residues" evidence="1">
    <location>
        <begin position="288"/>
        <end position="306"/>
    </location>
</feature>
<dbReference type="GO" id="GO:0005657">
    <property type="term" value="C:replication fork"/>
    <property type="evidence" value="ECO:0007669"/>
    <property type="project" value="TreeGrafter"/>
</dbReference>
<sequence length="353" mass="39923">MTEINIRTGLPPVRSITIAYKYKVGPYKDCGSLFRESCSIGPKLSCIGIFYDDPRKVPAQKCRYAVGSILSEGEDGPNEEQQQLYEKHGFRVFSFPEVTHVVTASFPYRTPLSIFLGVQRVYPQLNCYIKFGRELRRVCVCACVHVPAGTVRYETLVSGGCLVRPQEGRQHVPLPGLFRSSSSNMTFVPEPEGVQKHLREERKLCAHPFLEIYKGGMIHYMGPLARQGDFYVPEVREAQRWLLGKESEEDGRTDITGADSHSERSSMSRLPPSESRDTSPAPSTTRAHSHEDRDRHWDFDHVERSDASSVSSFEELDLDSDRADRCDHTPPPVIGSGKNNLQDQDREIMVEEE</sequence>
<dbReference type="EMBL" id="QBIY01011201">
    <property type="protein sequence ID" value="RXN34351.1"/>
    <property type="molecule type" value="Genomic_DNA"/>
</dbReference>
<dbReference type="GO" id="GO:0005634">
    <property type="term" value="C:nucleus"/>
    <property type="evidence" value="ECO:0007669"/>
    <property type="project" value="TreeGrafter"/>
</dbReference>
<feature type="compositionally biased region" description="Basic and acidic residues" evidence="1">
    <location>
        <begin position="243"/>
        <end position="253"/>
    </location>
</feature>
<name>A0A498NR99_LABRO</name>
<dbReference type="AlphaFoldDB" id="A0A498NR99"/>